<protein>
    <submittedName>
        <fullName evidence="2">Uncharacterized protein</fullName>
    </submittedName>
</protein>
<evidence type="ECO:0000256" key="1">
    <source>
        <dbReference type="SAM" id="MobiDB-lite"/>
    </source>
</evidence>
<proteinExistence type="predicted"/>
<evidence type="ECO:0000313" key="2">
    <source>
        <dbReference type="EMBL" id="KAJ0218130.1"/>
    </source>
</evidence>
<name>A0A9R1W8T8_LACSA</name>
<feature type="region of interest" description="Disordered" evidence="1">
    <location>
        <begin position="25"/>
        <end position="47"/>
    </location>
</feature>
<dbReference type="Proteomes" id="UP000235145">
    <property type="component" value="Unassembled WGS sequence"/>
</dbReference>
<accession>A0A9R1W8T8</accession>
<comment type="caution">
    <text evidence="2">The sequence shown here is derived from an EMBL/GenBank/DDBJ whole genome shotgun (WGS) entry which is preliminary data.</text>
</comment>
<keyword evidence="3" id="KW-1185">Reference proteome</keyword>
<feature type="compositionally biased region" description="Low complexity" evidence="1">
    <location>
        <begin position="35"/>
        <end position="45"/>
    </location>
</feature>
<organism evidence="2 3">
    <name type="scientific">Lactuca sativa</name>
    <name type="common">Garden lettuce</name>
    <dbReference type="NCBI Taxonomy" id="4236"/>
    <lineage>
        <taxon>Eukaryota</taxon>
        <taxon>Viridiplantae</taxon>
        <taxon>Streptophyta</taxon>
        <taxon>Embryophyta</taxon>
        <taxon>Tracheophyta</taxon>
        <taxon>Spermatophyta</taxon>
        <taxon>Magnoliopsida</taxon>
        <taxon>eudicotyledons</taxon>
        <taxon>Gunneridae</taxon>
        <taxon>Pentapetalae</taxon>
        <taxon>asterids</taxon>
        <taxon>campanulids</taxon>
        <taxon>Asterales</taxon>
        <taxon>Asteraceae</taxon>
        <taxon>Cichorioideae</taxon>
        <taxon>Cichorieae</taxon>
        <taxon>Lactucinae</taxon>
        <taxon>Lactuca</taxon>
    </lineage>
</organism>
<evidence type="ECO:0000313" key="3">
    <source>
        <dbReference type="Proteomes" id="UP000235145"/>
    </source>
</evidence>
<reference evidence="2 3" key="1">
    <citation type="journal article" date="2017" name="Nat. Commun.">
        <title>Genome assembly with in vitro proximity ligation data and whole-genome triplication in lettuce.</title>
        <authorList>
            <person name="Reyes-Chin-Wo S."/>
            <person name="Wang Z."/>
            <person name="Yang X."/>
            <person name="Kozik A."/>
            <person name="Arikit S."/>
            <person name="Song C."/>
            <person name="Xia L."/>
            <person name="Froenicke L."/>
            <person name="Lavelle D.O."/>
            <person name="Truco M.J."/>
            <person name="Xia R."/>
            <person name="Zhu S."/>
            <person name="Xu C."/>
            <person name="Xu H."/>
            <person name="Xu X."/>
            <person name="Cox K."/>
            <person name="Korf I."/>
            <person name="Meyers B.C."/>
            <person name="Michelmore R.W."/>
        </authorList>
    </citation>
    <scope>NUCLEOTIDE SEQUENCE [LARGE SCALE GENOMIC DNA]</scope>
    <source>
        <strain evidence="3">cv. Salinas</strain>
        <tissue evidence="2">Seedlings</tissue>
    </source>
</reference>
<gene>
    <name evidence="2" type="ORF">LSAT_V11C300110170</name>
</gene>
<dbReference type="EMBL" id="NBSK02000003">
    <property type="protein sequence ID" value="KAJ0218130.1"/>
    <property type="molecule type" value="Genomic_DNA"/>
</dbReference>
<dbReference type="AlphaFoldDB" id="A0A9R1W8T8"/>
<sequence length="110" mass="12410">MSYYSKAKTDLKKIGAEGFSLLDDHCPRGQNSKRSSASAAAAATAPPYRTQPQMFPCQYKPQQTYFVQQAPPETEMVIDSYQAANMYGGTLLVDYPKTNRKPIHNGWFFY</sequence>
<dbReference type="PANTHER" id="PTHR33484">
    <property type="entry name" value="BNAC07G33360D PROTEIN"/>
    <property type="match status" value="1"/>
</dbReference>
<dbReference type="PANTHER" id="PTHR33484:SF3">
    <property type="entry name" value="HYDROXYPROLINE-RICH GLYCOPROTEIN FAMILY PROTEIN"/>
    <property type="match status" value="1"/>
</dbReference>
<dbReference type="Gramene" id="rna-gnl|WGS:NBSK|LSAT_3X21901_mrna">
    <property type="protein sequence ID" value="cds-PLY81838.1"/>
    <property type="gene ID" value="gene-LSAT_3X21901"/>
</dbReference>